<dbReference type="InterPro" id="IPR032710">
    <property type="entry name" value="NTF2-like_dom_sf"/>
</dbReference>
<dbReference type="RefSeq" id="WP_194508182.1">
    <property type="nucleotide sequence ID" value="NZ_JADILU010000004.1"/>
</dbReference>
<feature type="domain" description="SnoaL-like" evidence="1">
    <location>
        <begin position="428"/>
        <end position="520"/>
    </location>
</feature>
<dbReference type="SUPFAM" id="SSF54427">
    <property type="entry name" value="NTF2-like"/>
    <property type="match status" value="2"/>
</dbReference>
<gene>
    <name evidence="2" type="ORF">ACFS29_11025</name>
</gene>
<reference evidence="3" key="1">
    <citation type="journal article" date="2019" name="Int. J. Syst. Evol. Microbiol.">
        <title>The Global Catalogue of Microorganisms (GCM) 10K type strain sequencing project: providing services to taxonomists for standard genome sequencing and annotation.</title>
        <authorList>
            <consortium name="The Broad Institute Genomics Platform"/>
            <consortium name="The Broad Institute Genome Sequencing Center for Infectious Disease"/>
            <person name="Wu L."/>
            <person name="Ma J."/>
        </authorList>
    </citation>
    <scope>NUCLEOTIDE SEQUENCE [LARGE SCALE GENOMIC DNA]</scope>
    <source>
        <strain evidence="3">KCTC 32514</strain>
    </source>
</reference>
<dbReference type="EMBL" id="JBHUOS010000009">
    <property type="protein sequence ID" value="MFD2916173.1"/>
    <property type="molecule type" value="Genomic_DNA"/>
</dbReference>
<sequence length="525" mass="60544">MRNYLILFCLLPLSIYSQTNPEIFLFDIAITKPNIDIKNPKNLSNNDGYDNQPSFYDNNTILFVSSRNDQTDIAKYNLNDNSLTFVNATEGGEYTPLKFPKKNDISAVRLDKDGKQRLYRYNIDNGESTELIKDLVVAYYTWFNEDIIVSAVIEGEQLNLYRTNLKTGISKKLANKVGRSFHKIPNTELVSFISKENEKQWQIKSLNPITGRIRLISNTIVDVEDICWLNKNNILSSDGSTLYKLTLRVDNNWKKVIDLYQEGIKKISRLATNSDGSKLLITGDIKSVPKNVEPKIDLNQPISEEEASLIVDKHIEPYNTKQLNEFVNAFNDHVIVRFFPDKKLYEGKTKLEETYKKIFDEHERLNIKVLSRITFKNFVIDEELAIINNITRRQVTIYETDRKGINAMTFLSTSTITENPETIVNNQLEKYNERDIKAFVNTYSKNIKLYSFPNSLTIDGRTSLKKGYESLFKNTPDLNAEIVNRIILGNMVIDKEKVTMNGKNYYAIAIYEIENGLITKVTFIQ</sequence>
<dbReference type="Gene3D" id="2.120.10.30">
    <property type="entry name" value="TolB, C-terminal domain"/>
    <property type="match status" value="1"/>
</dbReference>
<dbReference type="InterPro" id="IPR037401">
    <property type="entry name" value="SnoaL-like"/>
</dbReference>
<evidence type="ECO:0000259" key="1">
    <source>
        <dbReference type="Pfam" id="PF12680"/>
    </source>
</evidence>
<name>A0ABW5ZVV9_9FLAO</name>
<dbReference type="Proteomes" id="UP001597548">
    <property type="component" value="Unassembled WGS sequence"/>
</dbReference>
<accession>A0ABW5ZVV9</accession>
<proteinExistence type="predicted"/>
<evidence type="ECO:0000313" key="3">
    <source>
        <dbReference type="Proteomes" id="UP001597548"/>
    </source>
</evidence>
<keyword evidence="3" id="KW-1185">Reference proteome</keyword>
<dbReference type="Gene3D" id="3.10.450.50">
    <property type="match status" value="2"/>
</dbReference>
<dbReference type="Pfam" id="PF12680">
    <property type="entry name" value="SnoaL_2"/>
    <property type="match status" value="1"/>
</dbReference>
<dbReference type="InterPro" id="IPR011042">
    <property type="entry name" value="6-blade_b-propeller_TolB-like"/>
</dbReference>
<dbReference type="SUPFAM" id="SSF69304">
    <property type="entry name" value="Tricorn protease N-terminal domain"/>
    <property type="match status" value="1"/>
</dbReference>
<comment type="caution">
    <text evidence="2">The sequence shown here is derived from an EMBL/GenBank/DDBJ whole genome shotgun (WGS) entry which is preliminary data.</text>
</comment>
<protein>
    <submittedName>
        <fullName evidence="2">Nuclear transport factor 2 family protein</fullName>
    </submittedName>
</protein>
<evidence type="ECO:0000313" key="2">
    <source>
        <dbReference type="EMBL" id="MFD2916173.1"/>
    </source>
</evidence>
<organism evidence="2 3">
    <name type="scientific">Psychroserpens luteus</name>
    <dbReference type="NCBI Taxonomy" id="1434066"/>
    <lineage>
        <taxon>Bacteria</taxon>
        <taxon>Pseudomonadati</taxon>
        <taxon>Bacteroidota</taxon>
        <taxon>Flavobacteriia</taxon>
        <taxon>Flavobacteriales</taxon>
        <taxon>Flavobacteriaceae</taxon>
        <taxon>Psychroserpens</taxon>
    </lineage>
</organism>